<protein>
    <recommendedName>
        <fullName evidence="1">D-glutamate cyclase-like C-terminal domain-containing protein</fullName>
    </recommendedName>
</protein>
<dbReference type="OrthoDB" id="1668885at2"/>
<dbReference type="RefSeq" id="WP_080919258.1">
    <property type="nucleotide sequence ID" value="NZ_MDET01000011.1"/>
</dbReference>
<dbReference type="PANTHER" id="PTHR32022:SF10">
    <property type="entry name" value="D-GLUTAMATE CYCLASE, MITOCHONDRIAL"/>
    <property type="match status" value="1"/>
</dbReference>
<dbReference type="EMBL" id="MDET01000011">
    <property type="protein sequence ID" value="OQM76071.1"/>
    <property type="molecule type" value="Genomic_DNA"/>
</dbReference>
<evidence type="ECO:0000313" key="3">
    <source>
        <dbReference type="Proteomes" id="UP000191905"/>
    </source>
</evidence>
<reference evidence="2 3" key="1">
    <citation type="journal article" date="2016" name="Int. J. Syst. Evol. Microbiol.">
        <title>Pseudaminobacter manganicus sp. nov., isolated from sludge of a manganese mine.</title>
        <authorList>
            <person name="Li J."/>
            <person name="Huang J."/>
            <person name="Liao S."/>
            <person name="Wang G."/>
        </authorList>
    </citation>
    <scope>NUCLEOTIDE SEQUENCE [LARGE SCALE GENOMIC DNA]</scope>
    <source>
        <strain evidence="2 3">JH-7</strain>
    </source>
</reference>
<dbReference type="PANTHER" id="PTHR32022">
    <property type="entry name" value="D-GLUTAMATE CYCLASE, MITOCHONDRIAL"/>
    <property type="match status" value="1"/>
</dbReference>
<name>A0A1V8RS80_9HYPH</name>
<accession>A0A1V8RS80</accession>
<dbReference type="Proteomes" id="UP000191905">
    <property type="component" value="Unassembled WGS sequence"/>
</dbReference>
<dbReference type="Gene3D" id="3.90.1640.20">
    <property type="entry name" value="TON_0340"/>
    <property type="match status" value="1"/>
</dbReference>
<organism evidence="2 3">
    <name type="scientific">Manganibacter manganicus</name>
    <dbReference type="NCBI Taxonomy" id="1873176"/>
    <lineage>
        <taxon>Bacteria</taxon>
        <taxon>Pseudomonadati</taxon>
        <taxon>Pseudomonadota</taxon>
        <taxon>Alphaproteobacteria</taxon>
        <taxon>Hyphomicrobiales</taxon>
        <taxon>Phyllobacteriaceae</taxon>
        <taxon>Manganibacter</taxon>
    </lineage>
</organism>
<keyword evidence="3" id="KW-1185">Reference proteome</keyword>
<evidence type="ECO:0000259" key="1">
    <source>
        <dbReference type="Pfam" id="PF14336"/>
    </source>
</evidence>
<proteinExistence type="predicted"/>
<dbReference type="InterPro" id="IPR025504">
    <property type="entry name" value="GLUCM_C"/>
</dbReference>
<evidence type="ECO:0000313" key="2">
    <source>
        <dbReference type="EMBL" id="OQM76071.1"/>
    </source>
</evidence>
<gene>
    <name evidence="2" type="ORF">BFN67_16665</name>
</gene>
<comment type="caution">
    <text evidence="2">The sequence shown here is derived from an EMBL/GenBank/DDBJ whole genome shotgun (WGS) entry which is preliminary data.</text>
</comment>
<dbReference type="Pfam" id="PF14336">
    <property type="entry name" value="GLUCM-like_C"/>
    <property type="match status" value="1"/>
</dbReference>
<feature type="domain" description="D-glutamate cyclase-like C-terminal" evidence="1">
    <location>
        <begin position="38"/>
        <end position="328"/>
    </location>
</feature>
<dbReference type="STRING" id="1873176.BFN67_16665"/>
<dbReference type="AlphaFoldDB" id="A0A1V8RS80"/>
<sequence length="350" mass="36471">MTRSPLLAQIGRNVDRIVSLDFPSYGVIGPLFEGAAKLQGEALCMQAAERLAQAVTPGSTVVLVTGLILPGHHPYGETDGPVGTAVLARTIAMAWKARVLVVVEPELSDLMTMLLRVAEMQVVSPEELRQEDGAHRPIAAVVGLSRDRGEAHAQAGGWFADFNATAVVAIEKAGANASGVYHMVGGADISAQSGKGEAVFEAAAKRGLLRIGIGDRGNELGMGPVAEVTRALLPFGAECGCPCHGGVADQTDADLAVPAVVSNWGAYGITTCIAAIEERQDLLHSADREHRLLETAVQHGGVDGMSGRALLAVDGIGLAPGMAFVEMLAEIYRAQSVRDPSPFSTPLISK</sequence>